<keyword evidence="7 11" id="KW-0328">Glycosyltransferase</keyword>
<evidence type="ECO:0000313" key="13">
    <source>
        <dbReference type="Proteomes" id="UP000030302"/>
    </source>
</evidence>
<proteinExistence type="inferred from homology"/>
<dbReference type="GO" id="GO:0008915">
    <property type="term" value="F:lipid-A-disaccharide synthase activity"/>
    <property type="evidence" value="ECO:0007669"/>
    <property type="project" value="UniProtKB-UniRule"/>
</dbReference>
<reference evidence="13" key="1">
    <citation type="journal article" date="2014" name="Soil Biol. Biochem.">
        <title>Structure and function of bacterial communities in ageing soils: Insights from the Mendocino ecological staircase.</title>
        <authorList>
            <person name="Uroz S."/>
            <person name="Tech J.J."/>
            <person name="Sawaya N.A."/>
            <person name="Frey-Klett P."/>
            <person name="Leveau J.H.J."/>
        </authorList>
    </citation>
    <scope>NUCLEOTIDE SEQUENCE [LARGE SCALE GENOMIC DNA]</scope>
    <source>
        <strain evidence="13">Cal35</strain>
    </source>
</reference>
<dbReference type="UniPathway" id="UPA00973"/>
<evidence type="ECO:0000256" key="7">
    <source>
        <dbReference type="ARBA" id="ARBA00022676"/>
    </source>
</evidence>
<dbReference type="STRING" id="279058.LT85_3417"/>
<dbReference type="PANTHER" id="PTHR30372">
    <property type="entry name" value="LIPID-A-DISACCHARIDE SYNTHASE"/>
    <property type="match status" value="1"/>
</dbReference>
<comment type="function">
    <text evidence="1 11">Condensation of UDP-2,3-diacylglucosamine and 2,3-diacylglucosamine-1-phosphate to form lipid A disaccharide, a precursor of lipid A, a phosphorylated glycolipid that anchors the lipopolysaccharide to the outer membrane of the cell.</text>
</comment>
<comment type="similarity">
    <text evidence="2 11">Belongs to the LpxB family.</text>
</comment>
<evidence type="ECO:0000256" key="8">
    <source>
        <dbReference type="ARBA" id="ARBA00022679"/>
    </source>
</evidence>
<keyword evidence="9 11" id="KW-0443">Lipid metabolism</keyword>
<sequence>MADTNSNVAIAMVAGESSGDLLASRLLSGLRPHLPDARMYGIGGPKMAEYGFVSDWPMEKLSVNGLFEVLAHYRELKGIQNSLRDRLLAQKPNVFIGVDAPDFNFGLEEQLRRGGIPTVHFIGPSIWAWRGGRIKKIARAASHMLVIFPFEAEIYRKAGIPVTYVGHPLAQVIPMVPDVAAARSALCLPSDGRVVAIMPGSRMGELKHNTIAFVQAARILAQRDPGMRFIAPMAGQKQRAFFSELITQAGLQDLPIQILDGQSHTAMAAADAVLVASGTASLEVALYKKPMVIAYKMMRASWEIMRHMSYQPWIGLPNILAREFLVPELLQHNATPQALADALWKQLDDPAHQAMLRQRFTDMHHTLLRDTASESAQAVLQVIEQHKRTAGFSPARA</sequence>
<dbReference type="EMBL" id="CP009962">
    <property type="protein sequence ID" value="AIY42575.1"/>
    <property type="molecule type" value="Genomic_DNA"/>
</dbReference>
<gene>
    <name evidence="11" type="primary">lpxB</name>
    <name evidence="12" type="ORF">LT85_3417</name>
</gene>
<keyword evidence="5 11" id="KW-0444">Lipid biosynthesis</keyword>
<evidence type="ECO:0000256" key="6">
    <source>
        <dbReference type="ARBA" id="ARBA00022556"/>
    </source>
</evidence>
<evidence type="ECO:0000313" key="12">
    <source>
        <dbReference type="EMBL" id="AIY42575.1"/>
    </source>
</evidence>
<name>A0A0A1FFL6_9BURK</name>
<keyword evidence="8 11" id="KW-0808">Transferase</keyword>
<evidence type="ECO:0000256" key="5">
    <source>
        <dbReference type="ARBA" id="ARBA00022516"/>
    </source>
</evidence>
<dbReference type="OrthoDB" id="9801642at2"/>
<dbReference type="EC" id="2.4.1.182" evidence="3 11"/>
<dbReference type="HAMAP" id="MF_00392">
    <property type="entry name" value="LpxB"/>
    <property type="match status" value="1"/>
</dbReference>
<dbReference type="GO" id="GO:0016020">
    <property type="term" value="C:membrane"/>
    <property type="evidence" value="ECO:0007669"/>
    <property type="project" value="GOC"/>
</dbReference>
<comment type="pathway">
    <text evidence="11">Bacterial outer membrane biogenesis; LPS lipid A biosynthesis.</text>
</comment>
<dbReference type="RefSeq" id="WP_038491026.1">
    <property type="nucleotide sequence ID" value="NZ_CP009962.1"/>
</dbReference>
<evidence type="ECO:0000256" key="1">
    <source>
        <dbReference type="ARBA" id="ARBA00002056"/>
    </source>
</evidence>
<dbReference type="AlphaFoldDB" id="A0A0A1FFL6"/>
<dbReference type="HOGENOM" id="CLU_036577_3_0_4"/>
<dbReference type="NCBIfam" id="TIGR00215">
    <property type="entry name" value="lpxB"/>
    <property type="match status" value="1"/>
</dbReference>
<keyword evidence="6 11" id="KW-0441">Lipid A biosynthesis</keyword>
<evidence type="ECO:0000256" key="10">
    <source>
        <dbReference type="ARBA" id="ARBA00048975"/>
    </source>
</evidence>
<dbReference type="Pfam" id="PF02684">
    <property type="entry name" value="LpxB"/>
    <property type="match status" value="1"/>
</dbReference>
<comment type="catalytic activity">
    <reaction evidence="10 11">
        <text>a lipid X + a UDP-2-N,3-O-bis[(3R)-3-hydroxyacyl]-alpha-D-glucosamine = a lipid A disaccharide + UDP + H(+)</text>
        <dbReference type="Rhea" id="RHEA:67828"/>
        <dbReference type="ChEBI" id="CHEBI:15378"/>
        <dbReference type="ChEBI" id="CHEBI:58223"/>
        <dbReference type="ChEBI" id="CHEBI:137748"/>
        <dbReference type="ChEBI" id="CHEBI:176338"/>
        <dbReference type="ChEBI" id="CHEBI:176343"/>
        <dbReference type="EC" id="2.4.1.182"/>
    </reaction>
</comment>
<evidence type="ECO:0000256" key="2">
    <source>
        <dbReference type="ARBA" id="ARBA00007868"/>
    </source>
</evidence>
<organism evidence="12 13">
    <name type="scientific">Collimonas arenae</name>
    <dbReference type="NCBI Taxonomy" id="279058"/>
    <lineage>
        <taxon>Bacteria</taxon>
        <taxon>Pseudomonadati</taxon>
        <taxon>Pseudomonadota</taxon>
        <taxon>Betaproteobacteria</taxon>
        <taxon>Burkholderiales</taxon>
        <taxon>Oxalobacteraceae</taxon>
        <taxon>Collimonas</taxon>
    </lineage>
</organism>
<evidence type="ECO:0000256" key="11">
    <source>
        <dbReference type="HAMAP-Rule" id="MF_00392"/>
    </source>
</evidence>
<keyword evidence="13" id="KW-1185">Reference proteome</keyword>
<accession>A0A0A1FFL6</accession>
<dbReference type="GO" id="GO:0005543">
    <property type="term" value="F:phospholipid binding"/>
    <property type="evidence" value="ECO:0007669"/>
    <property type="project" value="TreeGrafter"/>
</dbReference>
<dbReference type="GO" id="GO:0009245">
    <property type="term" value="P:lipid A biosynthetic process"/>
    <property type="evidence" value="ECO:0007669"/>
    <property type="project" value="UniProtKB-UniRule"/>
</dbReference>
<protein>
    <recommendedName>
        <fullName evidence="4 11">Lipid-A-disaccharide synthase</fullName>
        <ecNumber evidence="3 11">2.4.1.182</ecNumber>
    </recommendedName>
</protein>
<evidence type="ECO:0000256" key="4">
    <source>
        <dbReference type="ARBA" id="ARBA00020902"/>
    </source>
</evidence>
<dbReference type="PANTHER" id="PTHR30372:SF4">
    <property type="entry name" value="LIPID-A-DISACCHARIDE SYNTHASE, MITOCHONDRIAL-RELATED"/>
    <property type="match status" value="1"/>
</dbReference>
<evidence type="ECO:0000256" key="9">
    <source>
        <dbReference type="ARBA" id="ARBA00023098"/>
    </source>
</evidence>
<dbReference type="SUPFAM" id="SSF53756">
    <property type="entry name" value="UDP-Glycosyltransferase/glycogen phosphorylase"/>
    <property type="match status" value="1"/>
</dbReference>
<evidence type="ECO:0000256" key="3">
    <source>
        <dbReference type="ARBA" id="ARBA00012687"/>
    </source>
</evidence>
<dbReference type="KEGG" id="care:LT85_3417"/>
<dbReference type="Proteomes" id="UP000030302">
    <property type="component" value="Chromosome"/>
</dbReference>
<dbReference type="InterPro" id="IPR003835">
    <property type="entry name" value="Glyco_trans_19"/>
</dbReference>